<evidence type="ECO:0000313" key="1">
    <source>
        <dbReference type="EMBL" id="WAB81982.1"/>
    </source>
</evidence>
<accession>A0A9E8SBW8</accession>
<dbReference type="EMBL" id="CP113089">
    <property type="protein sequence ID" value="WAB81982.1"/>
    <property type="molecule type" value="Genomic_DNA"/>
</dbReference>
<dbReference type="KEGG" id="mdb:OVN18_02895"/>
<proteinExistence type="predicted"/>
<keyword evidence="2" id="KW-1185">Reference proteome</keyword>
<dbReference type="AlphaFoldDB" id="A0A9E8SBW8"/>
<dbReference type="Proteomes" id="UP001164706">
    <property type="component" value="Chromosome"/>
</dbReference>
<name>A0A9E8SBW8_9MICO</name>
<evidence type="ECO:0000313" key="2">
    <source>
        <dbReference type="Proteomes" id="UP001164706"/>
    </source>
</evidence>
<reference evidence="1" key="1">
    <citation type="submission" date="2022-11" db="EMBL/GenBank/DDBJ databases">
        <title>Description of Microcella daejonensis nov. sp, isolated from riverside soil.</title>
        <authorList>
            <person name="Molina K.M."/>
            <person name="Kim S.B."/>
        </authorList>
    </citation>
    <scope>NUCLEOTIDE SEQUENCE</scope>
    <source>
        <strain evidence="1">MMS21-STM12</strain>
    </source>
</reference>
<sequence>MPRKTLIALIAGFAAILVAIVGLVIAAPMIGDSLSAQVVGASLPSDDVVEFETNAAGETYGSAGVRGTVPDLLAAKADDGRLGFVRVSELELALNVATSTKKTREIEVYESDGITVVGALTVDETMTSPRDGLN</sequence>
<gene>
    <name evidence="1" type="ORF">OVN18_02895</name>
</gene>
<protein>
    <submittedName>
        <fullName evidence="1">Uncharacterized protein</fullName>
    </submittedName>
</protein>
<dbReference type="RefSeq" id="WP_267738070.1">
    <property type="nucleotide sequence ID" value="NZ_CP113089.1"/>
</dbReference>
<organism evidence="1 2">
    <name type="scientific">Microcella daejeonensis</name>
    <dbReference type="NCBI Taxonomy" id="2994971"/>
    <lineage>
        <taxon>Bacteria</taxon>
        <taxon>Bacillati</taxon>
        <taxon>Actinomycetota</taxon>
        <taxon>Actinomycetes</taxon>
        <taxon>Micrococcales</taxon>
        <taxon>Microbacteriaceae</taxon>
        <taxon>Microcella</taxon>
    </lineage>
</organism>